<evidence type="ECO:0000313" key="2">
    <source>
        <dbReference type="WBParaSite" id="PSU_v2.g2700.t1"/>
    </source>
</evidence>
<evidence type="ECO:0000313" key="1">
    <source>
        <dbReference type="Proteomes" id="UP000887577"/>
    </source>
</evidence>
<proteinExistence type="predicted"/>
<dbReference type="Proteomes" id="UP000887577">
    <property type="component" value="Unplaced"/>
</dbReference>
<dbReference type="WBParaSite" id="PSU_v2.g2700.t1">
    <property type="protein sequence ID" value="PSU_v2.g2700.t1"/>
    <property type="gene ID" value="PSU_v2.g2700"/>
</dbReference>
<dbReference type="AlphaFoldDB" id="A0A914YX90"/>
<reference evidence="2" key="1">
    <citation type="submission" date="2022-11" db="UniProtKB">
        <authorList>
            <consortium name="WormBaseParasite"/>
        </authorList>
    </citation>
    <scope>IDENTIFICATION</scope>
</reference>
<sequence length="264" mass="30874">MIHNLRSWKDPNLRFRSNDLKAKIFELQNNLKTDGRALKELSSRFAHPIYLRQFFQSPDLPYSNSCEVLCQTFEDSSICGMSSWLTTFNMDNEYQIDVDVIKYLMQQNISEIQAKNALLSAYQFDESFNPKSVYQNLMNGRYGSVSNTDLMDDIKHWPMMRQINDIMKYGFDGNTAAEILISSKNNMQIINREILLSRNFIASRKPVFTKVSEPNEELKELTEFDFITDEDNKRIIVDNNFMEEINGKNKNLKFVKKPVQLQKG</sequence>
<name>A0A914YX90_9BILA</name>
<protein>
    <submittedName>
        <fullName evidence="2">Uncharacterized protein</fullName>
    </submittedName>
</protein>
<accession>A0A914YX90</accession>
<keyword evidence="1" id="KW-1185">Reference proteome</keyword>
<organism evidence="1 2">
    <name type="scientific">Panagrolaimus superbus</name>
    <dbReference type="NCBI Taxonomy" id="310955"/>
    <lineage>
        <taxon>Eukaryota</taxon>
        <taxon>Metazoa</taxon>
        <taxon>Ecdysozoa</taxon>
        <taxon>Nematoda</taxon>
        <taxon>Chromadorea</taxon>
        <taxon>Rhabditida</taxon>
        <taxon>Tylenchina</taxon>
        <taxon>Panagrolaimomorpha</taxon>
        <taxon>Panagrolaimoidea</taxon>
        <taxon>Panagrolaimidae</taxon>
        <taxon>Panagrolaimus</taxon>
    </lineage>
</organism>